<keyword evidence="1" id="KW-0812">Transmembrane</keyword>
<dbReference type="RefSeq" id="WP_204423527.1">
    <property type="nucleotide sequence ID" value="NZ_CP070228.1"/>
</dbReference>
<evidence type="ECO:0000256" key="1">
    <source>
        <dbReference type="SAM" id="Phobius"/>
    </source>
</evidence>
<feature type="transmembrane region" description="Helical" evidence="1">
    <location>
        <begin position="86"/>
        <end position="103"/>
    </location>
</feature>
<feature type="domain" description="LssY-like C-terminal" evidence="2">
    <location>
        <begin position="114"/>
        <end position="303"/>
    </location>
</feature>
<dbReference type="EMBL" id="CP070228">
    <property type="protein sequence ID" value="QRV01638.1"/>
    <property type="molecule type" value="Genomic_DNA"/>
</dbReference>
<organism evidence="3 4">
    <name type="scientific">Arcanobacterium phocisimile</name>
    <dbReference type="NCBI Taxonomy" id="1302235"/>
    <lineage>
        <taxon>Bacteria</taxon>
        <taxon>Bacillati</taxon>
        <taxon>Actinomycetota</taxon>
        <taxon>Actinomycetes</taxon>
        <taxon>Actinomycetales</taxon>
        <taxon>Actinomycetaceae</taxon>
        <taxon>Arcanobacterium</taxon>
    </lineage>
</organism>
<evidence type="ECO:0000313" key="4">
    <source>
        <dbReference type="Proteomes" id="UP000602653"/>
    </source>
</evidence>
<feature type="transmembrane region" description="Helical" evidence="1">
    <location>
        <begin position="384"/>
        <end position="407"/>
    </location>
</feature>
<evidence type="ECO:0000259" key="2">
    <source>
        <dbReference type="Pfam" id="PF14067"/>
    </source>
</evidence>
<sequence length="444" mass="50511">MCITRTVQMDYMFNSSPSESTPADHNAKEHYPLPEFPPAYISRNITSPRRRFRSANHIAMFSFVAIALFSACWLMILIILHPTRGSWYINLLIFWVAMTYFVLPRLHQIFTFLYVPDYFIGRTRTNDGVLGDPVNLAFNGTESDLKAALAQAGWVEADALNIRSGTQIVLSTLRHTPYPSAPVSDLNLFGRKQNFSFQRDVDGTTYQRHHIRFWRVPAGWRPPGGEKVDWVAAASFDRAVGINFFTLQATHRIDADIDAERNFVINTIRYADPHCTVSIIEHFSTSYYSWNGGGDLIVTDGHLPVVDVSQADQRSPYNSPETRPHSHALPPVPLWFAAVFFTLLITTAAYRVMTFQPYGWAYAGLAAILGALLFLTFRRRRWAWFTMMGYSALVSTLLLFATSWTLLPEESTFSVVGLTVLFLVTIADEKILGWVHERRRKHIS</sequence>
<name>A0ABX7IES7_9ACTO</name>
<dbReference type="Pfam" id="PF14067">
    <property type="entry name" value="LssY_C"/>
    <property type="match status" value="1"/>
</dbReference>
<keyword evidence="1" id="KW-1133">Transmembrane helix</keyword>
<protein>
    <submittedName>
        <fullName evidence="3">LssY C-terminal domain-containing protein</fullName>
    </submittedName>
</protein>
<feature type="transmembrane region" description="Helical" evidence="1">
    <location>
        <begin position="58"/>
        <end position="80"/>
    </location>
</feature>
<reference evidence="3 4" key="1">
    <citation type="submission" date="2021-02" db="EMBL/GenBank/DDBJ databases">
        <title>Complete Genome Sequence of Arcanobacterium phocisimile strain DSM 26142T from a harbour seal.</title>
        <authorList>
            <person name="Borowiak M."/>
            <person name="Alssahen M."/>
            <person name="Malorny B."/>
            <person name="Laemmler C."/>
            <person name="Siebert U."/>
            <person name="Ploetz M."/>
            <person name="Abdulmawjood A."/>
        </authorList>
    </citation>
    <scope>NUCLEOTIDE SEQUENCE [LARGE SCALE GENOMIC DNA]</scope>
    <source>
        <strain evidence="3 4">DSM 26142</strain>
    </source>
</reference>
<feature type="transmembrane region" description="Helical" evidence="1">
    <location>
        <begin position="413"/>
        <end position="435"/>
    </location>
</feature>
<evidence type="ECO:0000313" key="3">
    <source>
        <dbReference type="EMBL" id="QRV01638.1"/>
    </source>
</evidence>
<keyword evidence="1" id="KW-0472">Membrane</keyword>
<feature type="transmembrane region" description="Helical" evidence="1">
    <location>
        <begin position="359"/>
        <end position="377"/>
    </location>
</feature>
<accession>A0ABX7IES7</accession>
<dbReference type="InterPro" id="IPR025902">
    <property type="entry name" value="LssY-like-C_dom"/>
</dbReference>
<keyword evidence="4" id="KW-1185">Reference proteome</keyword>
<proteinExistence type="predicted"/>
<dbReference type="Proteomes" id="UP000602653">
    <property type="component" value="Chromosome"/>
</dbReference>
<feature type="transmembrane region" description="Helical" evidence="1">
    <location>
        <begin position="332"/>
        <end position="353"/>
    </location>
</feature>
<gene>
    <name evidence="3" type="ORF">JTE88_05915</name>
</gene>